<evidence type="ECO:0000313" key="1">
    <source>
        <dbReference type="EMBL" id="MBD7909820.1"/>
    </source>
</evidence>
<organism evidence="1 2">
    <name type="scientific">Clostridium cibarium</name>
    <dbReference type="NCBI Taxonomy" id="2762247"/>
    <lineage>
        <taxon>Bacteria</taxon>
        <taxon>Bacillati</taxon>
        <taxon>Bacillota</taxon>
        <taxon>Clostridia</taxon>
        <taxon>Eubacteriales</taxon>
        <taxon>Clostridiaceae</taxon>
        <taxon>Clostridium</taxon>
    </lineage>
</organism>
<protein>
    <submittedName>
        <fullName evidence="1">DUF4003 family protein</fullName>
    </submittedName>
</protein>
<comment type="caution">
    <text evidence="1">The sequence shown here is derived from an EMBL/GenBank/DDBJ whole genome shotgun (WGS) entry which is preliminary data.</text>
</comment>
<name>A0ABR8PNY0_9CLOT</name>
<reference evidence="1 2" key="1">
    <citation type="submission" date="2020-08" db="EMBL/GenBank/DDBJ databases">
        <title>A Genomic Blueprint of the Chicken Gut Microbiome.</title>
        <authorList>
            <person name="Gilroy R."/>
            <person name="Ravi A."/>
            <person name="Getino M."/>
            <person name="Pursley I."/>
            <person name="Horton D.L."/>
            <person name="Alikhan N.-F."/>
            <person name="Baker D."/>
            <person name="Gharbi K."/>
            <person name="Hall N."/>
            <person name="Watson M."/>
            <person name="Adriaenssens E.M."/>
            <person name="Foster-Nyarko E."/>
            <person name="Jarju S."/>
            <person name="Secka A."/>
            <person name="Antonio M."/>
            <person name="Oren A."/>
            <person name="Chaudhuri R."/>
            <person name="La Ragione R.M."/>
            <person name="Hildebrand F."/>
            <person name="Pallen M.J."/>
        </authorList>
    </citation>
    <scope>NUCLEOTIDE SEQUENCE [LARGE SCALE GENOMIC DNA]</scope>
    <source>
        <strain evidence="1 2">Sa3CVN1</strain>
    </source>
</reference>
<dbReference type="InterPro" id="IPR025062">
    <property type="entry name" value="DUF4003"/>
</dbReference>
<dbReference type="Pfam" id="PF13170">
    <property type="entry name" value="DUF4003"/>
    <property type="match status" value="1"/>
</dbReference>
<evidence type="ECO:0000313" key="2">
    <source>
        <dbReference type="Proteomes" id="UP000627781"/>
    </source>
</evidence>
<accession>A0ABR8PNY0</accession>
<dbReference type="RefSeq" id="WP_191767449.1">
    <property type="nucleotide sequence ID" value="NZ_JACSRA010000001.1"/>
</dbReference>
<dbReference type="Proteomes" id="UP000627781">
    <property type="component" value="Unassembled WGS sequence"/>
</dbReference>
<gene>
    <name evidence="1" type="ORF">H9661_00495</name>
</gene>
<proteinExistence type="predicted"/>
<dbReference type="EMBL" id="JACSRA010000001">
    <property type="protein sequence ID" value="MBD7909820.1"/>
    <property type="molecule type" value="Genomic_DNA"/>
</dbReference>
<sequence>MKMKIEDICDSTIRNYRKAKEELRFDGDYINHLSSLIYAQEGKEIPTKKIKEVRSLIKRETSRMSAFRGDILYIVSLLISLEEDVNNFISNMFSVYDKLMEVGFKDSQHLVLASYTLVKYVEDEERFSRILYMREIYEVIRGKYNNVTNHEDYLECALLAINDVRKELIIEYMDKLFERYTKLDILSNNSIQGLAMTLLLNKNKKATDKVEELLLEFEKEDIKVSHQLIPLFGAISGYDEPKKYINKINEVIQYLCDEDGQYEFYMDKGFRKFISIAIIEYSRNIKEERYINELLSVGIYLILVSKNQGIFAEVLA</sequence>
<keyword evidence="2" id="KW-1185">Reference proteome</keyword>